<accession>A0ABM5L0T7</accession>
<dbReference type="GeneID" id="126890924"/>
<evidence type="ECO:0000313" key="2">
    <source>
        <dbReference type="Proteomes" id="UP001652700"/>
    </source>
</evidence>
<dbReference type="EnsemblMetazoa" id="XM_050660093.1">
    <property type="protein sequence ID" value="XP_050516050.1"/>
    <property type="gene ID" value="LOC126890924"/>
</dbReference>
<reference evidence="1" key="1">
    <citation type="submission" date="2025-05" db="UniProtKB">
        <authorList>
            <consortium name="EnsemblMetazoa"/>
        </authorList>
    </citation>
    <scope>IDENTIFICATION</scope>
</reference>
<keyword evidence="2" id="KW-1185">Reference proteome</keyword>
<name>A0ABM5L0T7_DIAVI</name>
<organism evidence="1 2">
    <name type="scientific">Diabrotica virgifera virgifera</name>
    <name type="common">western corn rootworm</name>
    <dbReference type="NCBI Taxonomy" id="50390"/>
    <lineage>
        <taxon>Eukaryota</taxon>
        <taxon>Metazoa</taxon>
        <taxon>Ecdysozoa</taxon>
        <taxon>Arthropoda</taxon>
        <taxon>Hexapoda</taxon>
        <taxon>Insecta</taxon>
        <taxon>Pterygota</taxon>
        <taxon>Neoptera</taxon>
        <taxon>Endopterygota</taxon>
        <taxon>Coleoptera</taxon>
        <taxon>Polyphaga</taxon>
        <taxon>Cucujiformia</taxon>
        <taxon>Chrysomeloidea</taxon>
        <taxon>Chrysomelidae</taxon>
        <taxon>Galerucinae</taxon>
        <taxon>Diabroticina</taxon>
        <taxon>Diabroticites</taxon>
        <taxon>Diabrotica</taxon>
    </lineage>
</organism>
<proteinExistence type="predicted"/>
<protein>
    <submittedName>
        <fullName evidence="1">Uncharacterized protein</fullName>
    </submittedName>
</protein>
<evidence type="ECO:0000313" key="1">
    <source>
        <dbReference type="EnsemblMetazoa" id="XP_050516050.1"/>
    </source>
</evidence>
<dbReference type="Proteomes" id="UP001652700">
    <property type="component" value="Unplaced"/>
</dbReference>
<sequence>MSQYNFSGNTPVQKYVVENKKDVIIAERSFQLNRSKCKFVSIGLKYGAECIPVITLCGNQGQRVIFTEEDWKDLLYYQGVITNYLYTVGDSVSIDRKNYSVEFEKVQEAKVIKISQTNCYIYLGYESICKLWEVLPLIQHHINHLKQGSFDEYLKSLYQRLRNNTGNFYENVLRSVDASTHIRFEDLSNILELVYVYPEVLKDVYTNWEKSNF</sequence>
<dbReference type="RefSeq" id="XP_050516050.1">
    <property type="nucleotide sequence ID" value="XM_050660093.1"/>
</dbReference>